<protein>
    <submittedName>
        <fullName evidence="1">Uncharacterized protein</fullName>
    </submittedName>
</protein>
<evidence type="ECO:0000313" key="2">
    <source>
        <dbReference type="Proteomes" id="UP000058599"/>
    </source>
</evidence>
<keyword evidence="2" id="KW-1185">Reference proteome</keyword>
<sequence length="58" mass="6927">MGGRRAHRDVYQWRPRIVMIPRFGMMVTRDGARSGLILPGRYLVRKSRTMGQMMYRRT</sequence>
<dbReference type="Proteomes" id="UP000058599">
    <property type="component" value="Chromosome"/>
</dbReference>
<proteinExistence type="predicted"/>
<accession>A0AA86GN27</accession>
<dbReference type="AlphaFoldDB" id="A0AA86GN27"/>
<dbReference type="RefSeq" id="WP_158682282.1">
    <property type="nucleotide sequence ID" value="NZ_CP012199.1"/>
</dbReference>
<reference evidence="1 2" key="1">
    <citation type="journal article" date="2016" name="BMC Genomics">
        <title>Genomic analysis of the nitrate-respiring Sphingopyxis granuli (formerly Sphingomonas macrogoltabida) strain TFA.</title>
        <authorList>
            <person name="Garcia-Romero I."/>
            <person name="Perez-Pulido A.J."/>
            <person name="Gonzalez-Flores Y.E."/>
            <person name="Reyes-Ramirez F."/>
            <person name="Santero E."/>
            <person name="Floriano B."/>
        </authorList>
    </citation>
    <scope>NUCLEOTIDE SEQUENCE [LARGE SCALE GENOMIC DNA]</scope>
    <source>
        <strain evidence="1 2">TFA</strain>
    </source>
</reference>
<gene>
    <name evidence="1" type="ORF">SGRAN_3602</name>
</gene>
<dbReference type="EMBL" id="CP012199">
    <property type="protein sequence ID" value="AMG75943.1"/>
    <property type="molecule type" value="Genomic_DNA"/>
</dbReference>
<dbReference type="KEGG" id="sgi:SGRAN_3602"/>
<organism evidence="1 2">
    <name type="scientific">Sphingopyxis granuli</name>
    <dbReference type="NCBI Taxonomy" id="267128"/>
    <lineage>
        <taxon>Bacteria</taxon>
        <taxon>Pseudomonadati</taxon>
        <taxon>Pseudomonadota</taxon>
        <taxon>Alphaproteobacteria</taxon>
        <taxon>Sphingomonadales</taxon>
        <taxon>Sphingomonadaceae</taxon>
        <taxon>Sphingopyxis</taxon>
    </lineage>
</organism>
<evidence type="ECO:0000313" key="1">
    <source>
        <dbReference type="EMBL" id="AMG75943.1"/>
    </source>
</evidence>
<name>A0AA86GN27_9SPHN</name>